<dbReference type="CDD" id="cd16015">
    <property type="entry name" value="LTA_synthase"/>
    <property type="match status" value="1"/>
</dbReference>
<keyword evidence="10" id="KW-1185">Reference proteome</keyword>
<dbReference type="PANTHER" id="PTHR47371">
    <property type="entry name" value="LIPOTEICHOIC ACID SYNTHASE"/>
    <property type="match status" value="1"/>
</dbReference>
<dbReference type="InterPro" id="IPR017850">
    <property type="entry name" value="Alkaline_phosphatase_core_sf"/>
</dbReference>
<evidence type="ECO:0000256" key="3">
    <source>
        <dbReference type="ARBA" id="ARBA00022692"/>
    </source>
</evidence>
<dbReference type="EMBL" id="CP040871">
    <property type="protein sequence ID" value="QDA57483.1"/>
    <property type="molecule type" value="Genomic_DNA"/>
</dbReference>
<accession>A0A5B7ZSI2</accession>
<feature type="transmembrane region" description="Helical" evidence="7">
    <location>
        <begin position="142"/>
        <end position="161"/>
    </location>
</feature>
<keyword evidence="3 7" id="KW-0812">Transmembrane</keyword>
<reference evidence="9 10" key="1">
    <citation type="submission" date="2019-06" db="EMBL/GenBank/DDBJ databases">
        <title>Thermomonas aquatica sp. nov., isolated from an industrial wastewater treatment plant.</title>
        <authorList>
            <person name="Jeon J.H."/>
            <person name="Park D.-S."/>
        </authorList>
    </citation>
    <scope>NUCLEOTIDE SEQUENCE [LARGE SCALE GENOMIC DNA]</scope>
    <source>
        <strain evidence="9 10">SY21</strain>
    </source>
</reference>
<evidence type="ECO:0000256" key="4">
    <source>
        <dbReference type="ARBA" id="ARBA00022989"/>
    </source>
</evidence>
<dbReference type="PANTHER" id="PTHR47371:SF3">
    <property type="entry name" value="PHOSPHOGLYCEROL TRANSFERASE I"/>
    <property type="match status" value="1"/>
</dbReference>
<keyword evidence="4 7" id="KW-1133">Transmembrane helix</keyword>
<dbReference type="Gene3D" id="3.30.1120.80">
    <property type="match status" value="1"/>
</dbReference>
<proteinExistence type="predicted"/>
<dbReference type="OrthoDB" id="9760224at2"/>
<evidence type="ECO:0000256" key="7">
    <source>
        <dbReference type="SAM" id="Phobius"/>
    </source>
</evidence>
<comment type="subcellular location">
    <subcellularLocation>
        <location evidence="1">Cell membrane</location>
        <topology evidence="1">Multi-pass membrane protein</topology>
    </subcellularLocation>
</comment>
<feature type="transmembrane region" description="Helical" evidence="7">
    <location>
        <begin position="46"/>
        <end position="75"/>
    </location>
</feature>
<dbReference type="Gene3D" id="3.40.720.10">
    <property type="entry name" value="Alkaline Phosphatase, subunit A"/>
    <property type="match status" value="1"/>
</dbReference>
<dbReference type="AlphaFoldDB" id="A0A5B7ZSI2"/>
<evidence type="ECO:0000256" key="1">
    <source>
        <dbReference type="ARBA" id="ARBA00004651"/>
    </source>
</evidence>
<dbReference type="RefSeq" id="WP_139716534.1">
    <property type="nucleotide sequence ID" value="NZ_CP040871.1"/>
</dbReference>
<organism evidence="9 10">
    <name type="scientific">Thermomonas aquatica</name>
    <dbReference type="NCBI Taxonomy" id="2202149"/>
    <lineage>
        <taxon>Bacteria</taxon>
        <taxon>Pseudomonadati</taxon>
        <taxon>Pseudomonadota</taxon>
        <taxon>Gammaproteobacteria</taxon>
        <taxon>Lysobacterales</taxon>
        <taxon>Lysobacteraceae</taxon>
        <taxon>Thermomonas</taxon>
    </lineage>
</organism>
<dbReference type="GO" id="GO:0005886">
    <property type="term" value="C:plasma membrane"/>
    <property type="evidence" value="ECO:0007669"/>
    <property type="project" value="UniProtKB-SubCell"/>
</dbReference>
<dbReference type="InterPro" id="IPR000917">
    <property type="entry name" value="Sulfatase_N"/>
</dbReference>
<dbReference type="InterPro" id="IPR050448">
    <property type="entry name" value="OpgB/LTA_synthase_biosynth"/>
</dbReference>
<sequence length="658" mass="73538">MDHHPLYSRFRPLLWLGIVFLAVSALSRLALLLATGGGVPATFGNWAYAFGVGLGYDLLTFVYFAWPLLLLLWLLPRRWLARRWGSFLVGALCLLLLFVMLFVAVSEWTFWEEFQARFNFIAVDYLVYTTEVIGNIRESYPVGWILSALALVGTGLFVATRRWRLVRNDSAHFGARSLVAAAWLALSVLGTWLVTGDMKDRTGNTYVNELAGNGIYQFFAAYRSASLDYPRYYRTIPADEAWAQVRAQVATPDAQFVGPAGIARWIRNQAPERRLNVVLVSIESLSAEYSGTYGRKGTSLTPNLDALSKDSLVFGDLWATGTRTVRGLEALSLSVPPTPGESIVKREHNEGLFTLGEVFRGKGYDAQFLYGGYGAFDNMNYFFGHNGYEVHDRTEIPDKEIHHANIWGVADEDLYTMAMKRFDADAARGKPFFAHLMTTSNHRPYTFPAGRGPWPQGERESAVAYTDWAVGDFLRRASTHAWFKDTLFVITADHCASSGGIASLPAFRYRIPLWIYAPGGQVAAGRHDRMTSQIDIAPTILGLLGMDYYSQFYGVDVFQQAPGQERAFLGTYQLLGYLRNGKLVQLAPHREVETLRPAYGWDEPQPPLPEDPALTLQAISYYQTAAEEFANGKMRMPERLPEPPAARSTTVPMQAAGK</sequence>
<dbReference type="Proteomes" id="UP000308149">
    <property type="component" value="Chromosome"/>
</dbReference>
<feature type="domain" description="Sulfatase N-terminal" evidence="8">
    <location>
        <begin position="276"/>
        <end position="546"/>
    </location>
</feature>
<evidence type="ECO:0000313" key="9">
    <source>
        <dbReference type="EMBL" id="QDA57483.1"/>
    </source>
</evidence>
<gene>
    <name evidence="9" type="ORF">FHQ07_09270</name>
</gene>
<evidence type="ECO:0000256" key="6">
    <source>
        <dbReference type="SAM" id="MobiDB-lite"/>
    </source>
</evidence>
<dbReference type="Pfam" id="PF00884">
    <property type="entry name" value="Sulfatase"/>
    <property type="match status" value="1"/>
</dbReference>
<feature type="region of interest" description="Disordered" evidence="6">
    <location>
        <begin position="632"/>
        <end position="658"/>
    </location>
</feature>
<keyword evidence="5 7" id="KW-0472">Membrane</keyword>
<evidence type="ECO:0000256" key="5">
    <source>
        <dbReference type="ARBA" id="ARBA00023136"/>
    </source>
</evidence>
<evidence type="ECO:0000313" key="10">
    <source>
        <dbReference type="Proteomes" id="UP000308149"/>
    </source>
</evidence>
<dbReference type="KEGG" id="thes:FHQ07_09270"/>
<name>A0A5B7ZSI2_9GAMM</name>
<feature type="transmembrane region" description="Helical" evidence="7">
    <location>
        <begin position="173"/>
        <end position="194"/>
    </location>
</feature>
<evidence type="ECO:0000256" key="2">
    <source>
        <dbReference type="ARBA" id="ARBA00022475"/>
    </source>
</evidence>
<feature type="transmembrane region" description="Helical" evidence="7">
    <location>
        <begin position="12"/>
        <end position="34"/>
    </location>
</feature>
<feature type="transmembrane region" description="Helical" evidence="7">
    <location>
        <begin position="87"/>
        <end position="105"/>
    </location>
</feature>
<protein>
    <submittedName>
        <fullName evidence="9">LTA synthase family protein</fullName>
    </submittedName>
</protein>
<dbReference type="SUPFAM" id="SSF53649">
    <property type="entry name" value="Alkaline phosphatase-like"/>
    <property type="match status" value="1"/>
</dbReference>
<keyword evidence="2" id="KW-1003">Cell membrane</keyword>
<evidence type="ECO:0000259" key="8">
    <source>
        <dbReference type="Pfam" id="PF00884"/>
    </source>
</evidence>